<evidence type="ECO:0000313" key="3">
    <source>
        <dbReference type="EMBL" id="OMJ08831.1"/>
    </source>
</evidence>
<comment type="caution">
    <text evidence="3">The sequence shown here is derived from an EMBL/GenBank/DDBJ whole genome shotgun (WGS) entry which is preliminary data.</text>
</comment>
<evidence type="ECO:0000259" key="1">
    <source>
        <dbReference type="PROSITE" id="PS50238"/>
    </source>
</evidence>
<dbReference type="SUPFAM" id="SSF48350">
    <property type="entry name" value="GTPase activation domain, GAP"/>
    <property type="match status" value="1"/>
</dbReference>
<dbReference type="PROSITE" id="PS50238">
    <property type="entry name" value="RHOGAP"/>
    <property type="match status" value="1"/>
</dbReference>
<evidence type="ECO:0000313" key="2">
    <source>
        <dbReference type="EMBL" id="OMJ08525.1"/>
    </source>
</evidence>
<protein>
    <submittedName>
        <fullName evidence="3">Rho GTPase-activating protein gacY</fullName>
    </submittedName>
</protein>
<dbReference type="AlphaFoldDB" id="A0A1R1X2J1"/>
<dbReference type="Pfam" id="PF13716">
    <property type="entry name" value="CRAL_TRIO_2"/>
    <property type="match status" value="1"/>
</dbReference>
<accession>A0A1R1X2J1</accession>
<dbReference type="Gene3D" id="1.10.555.10">
    <property type="entry name" value="Rho GTPase activation protein"/>
    <property type="match status" value="1"/>
</dbReference>
<dbReference type="SUPFAM" id="SSF52087">
    <property type="entry name" value="CRAL/TRIO domain"/>
    <property type="match status" value="1"/>
</dbReference>
<dbReference type="SMART" id="SM00324">
    <property type="entry name" value="RhoGAP"/>
    <property type="match status" value="1"/>
</dbReference>
<dbReference type="InterPro" id="IPR001251">
    <property type="entry name" value="CRAL-TRIO_dom"/>
</dbReference>
<reference evidence="3 4" key="1">
    <citation type="submission" date="2017-01" db="EMBL/GenBank/DDBJ databases">
        <authorList>
            <person name="Mah S.A."/>
            <person name="Swanson W.J."/>
            <person name="Moy G.W."/>
            <person name="Vacquier V.D."/>
        </authorList>
    </citation>
    <scope>NUCLEOTIDE SEQUENCE [LARGE SCALE GENOMIC DNA]</scope>
    <source>
        <strain evidence="3 4">GSMNP</strain>
    </source>
</reference>
<organism evidence="3 4">
    <name type="scientific">Smittium culicis</name>
    <dbReference type="NCBI Taxonomy" id="133412"/>
    <lineage>
        <taxon>Eukaryota</taxon>
        <taxon>Fungi</taxon>
        <taxon>Fungi incertae sedis</taxon>
        <taxon>Zoopagomycota</taxon>
        <taxon>Kickxellomycotina</taxon>
        <taxon>Harpellomycetes</taxon>
        <taxon>Harpellales</taxon>
        <taxon>Legeriomycetaceae</taxon>
        <taxon>Smittium</taxon>
    </lineage>
</organism>
<sequence length="459" mass="52483">MTNSEKLHILDQARARGFKLDLPDGDFGANVDKSLLYFAGLDNETLPIIVLSDHFFPDPKIVDYDSLLQTIIKKTSSIVENDYVIVYFAGNGPHEPSWQWIISAYHSLDRKYKKNLKKLYLVHPSTWTKLLLNTFASIISSKFYSKLVYVESIEHLKALVPIDRMQISQPTFDKDSETTAKHYSVPISAAISISNQIPSDKRLFGAHINDVVTTNPASDIFTLPIPLVNWLLHLHKTGTYTQNVFQHLPETTNITESKLKTQIEYSKNRNSSEFLKIYDDINTSAFLLKLFFYELKDPIFNSEIVELFTQLPLPDSLAELSDITVSLQIERKRINFIKSKVLPLLSPRQRQLLTHLFCLLSNIAHNSEQNHMTSFNLAKNWAPILIGKYPDEPVCYLETISVSPSLPSTGSVVQLLIQYFYVIFSSEINTILRVNNVHSEALFNDMVHALESQLNIYRE</sequence>
<dbReference type="STRING" id="133412.A0A1R1X2J1"/>
<dbReference type="GO" id="GO:0007264">
    <property type="term" value="P:small GTPase-mediated signal transduction"/>
    <property type="evidence" value="ECO:0007669"/>
    <property type="project" value="TreeGrafter"/>
</dbReference>
<keyword evidence="4" id="KW-1185">Reference proteome</keyword>
<proteinExistence type="predicted"/>
<evidence type="ECO:0000313" key="4">
    <source>
        <dbReference type="Proteomes" id="UP000187283"/>
    </source>
</evidence>
<dbReference type="GO" id="GO:0005096">
    <property type="term" value="F:GTPase activator activity"/>
    <property type="evidence" value="ECO:0007669"/>
    <property type="project" value="TreeGrafter"/>
</dbReference>
<name>A0A1R1X2J1_9FUNG</name>
<dbReference type="InterPro" id="IPR008936">
    <property type="entry name" value="Rho_GTPase_activation_prot"/>
</dbReference>
<dbReference type="Proteomes" id="UP000187283">
    <property type="component" value="Unassembled WGS sequence"/>
</dbReference>
<dbReference type="Gene3D" id="3.40.525.10">
    <property type="entry name" value="CRAL-TRIO lipid binding domain"/>
    <property type="match status" value="1"/>
</dbReference>
<dbReference type="OrthoDB" id="19923at2759"/>
<dbReference type="EMBL" id="LSSN01005771">
    <property type="protein sequence ID" value="OMJ08525.1"/>
    <property type="molecule type" value="Genomic_DNA"/>
</dbReference>
<dbReference type="InterPro" id="IPR000198">
    <property type="entry name" value="RhoGAP_dom"/>
</dbReference>
<feature type="domain" description="Rho-GAP" evidence="1">
    <location>
        <begin position="206"/>
        <end position="424"/>
    </location>
</feature>
<dbReference type="Pfam" id="PF00620">
    <property type="entry name" value="RhoGAP"/>
    <property type="match status" value="1"/>
</dbReference>
<dbReference type="PANTHER" id="PTHR45808:SF2">
    <property type="entry name" value="RHO GTPASE-ACTIVATING PROTEIN 68F"/>
    <property type="match status" value="1"/>
</dbReference>
<dbReference type="InterPro" id="IPR036865">
    <property type="entry name" value="CRAL-TRIO_dom_sf"/>
</dbReference>
<gene>
    <name evidence="3" type="ORF">AYI70_g11299</name>
    <name evidence="2" type="ORF">AYI70_g11488</name>
</gene>
<dbReference type="EMBL" id="LSSN01005671">
    <property type="protein sequence ID" value="OMJ08831.1"/>
    <property type="molecule type" value="Genomic_DNA"/>
</dbReference>
<dbReference type="GO" id="GO:0005737">
    <property type="term" value="C:cytoplasm"/>
    <property type="evidence" value="ECO:0007669"/>
    <property type="project" value="TreeGrafter"/>
</dbReference>
<dbReference type="PANTHER" id="PTHR45808">
    <property type="entry name" value="RHO GTPASE-ACTIVATING PROTEIN 68F"/>
    <property type="match status" value="1"/>
</dbReference>